<gene>
    <name evidence="2" type="ORF">KTC_20610</name>
</gene>
<proteinExistence type="predicted"/>
<keyword evidence="1" id="KW-0472">Membrane</keyword>
<evidence type="ECO:0000256" key="1">
    <source>
        <dbReference type="SAM" id="Phobius"/>
    </source>
</evidence>
<feature type="transmembrane region" description="Helical" evidence="1">
    <location>
        <begin position="6"/>
        <end position="23"/>
    </location>
</feature>
<feature type="transmembrane region" description="Helical" evidence="1">
    <location>
        <begin position="43"/>
        <end position="63"/>
    </location>
</feature>
<feature type="transmembrane region" description="Helical" evidence="1">
    <location>
        <begin position="99"/>
        <end position="120"/>
    </location>
</feature>
<organism evidence="2">
    <name type="scientific">Thermosporothrix sp. COM3</name>
    <dbReference type="NCBI Taxonomy" id="2490863"/>
    <lineage>
        <taxon>Bacteria</taxon>
        <taxon>Bacillati</taxon>
        <taxon>Chloroflexota</taxon>
        <taxon>Ktedonobacteria</taxon>
        <taxon>Ktedonobacterales</taxon>
        <taxon>Thermosporotrichaceae</taxon>
        <taxon>Thermosporothrix</taxon>
    </lineage>
</organism>
<keyword evidence="1" id="KW-0812">Transmembrane</keyword>
<dbReference type="AlphaFoldDB" id="A0A455SIB8"/>
<feature type="transmembrane region" description="Helical" evidence="1">
    <location>
        <begin position="69"/>
        <end position="87"/>
    </location>
</feature>
<sequence>MPLLTNCFIILLIVLGIIISIALNRPLARVLEDTQRKIPPKYFILLGTFMLLPITISFISYILSRDLLFFVLTIVLFGIVYVTLYIYNVYLCSLMPMSIYGRFLAIWGTMLVASFTLFLAKYFPQNLLTQPIIMTIYMFLCSFLLCITFIIGILLHKNKGIKSR</sequence>
<reference evidence="2" key="1">
    <citation type="submission" date="2018-12" db="EMBL/GenBank/DDBJ databases">
        <title>Novel natural products biosynthetic potential of the class Ktedonobacteria.</title>
        <authorList>
            <person name="Zheng Y."/>
            <person name="Saitou A."/>
            <person name="Wang C.M."/>
            <person name="Toyoda A."/>
            <person name="Minakuchi Y."/>
            <person name="Sekiguchi Y."/>
            <person name="Ueda K."/>
            <person name="Takano H."/>
            <person name="Sakai Y."/>
            <person name="Yokota A."/>
            <person name="Yabe S."/>
        </authorList>
    </citation>
    <scope>NUCLEOTIDE SEQUENCE</scope>
    <source>
        <strain evidence="2">COM3</strain>
    </source>
</reference>
<protein>
    <submittedName>
        <fullName evidence="2">Uncharacterized protein</fullName>
    </submittedName>
</protein>
<evidence type="ECO:0000313" key="2">
    <source>
        <dbReference type="EMBL" id="BBH87310.1"/>
    </source>
</evidence>
<keyword evidence="1" id="KW-1133">Transmembrane helix</keyword>
<accession>A0A455SIB8</accession>
<dbReference type="EMBL" id="AP019376">
    <property type="protein sequence ID" value="BBH87310.1"/>
    <property type="molecule type" value="Genomic_DNA"/>
</dbReference>
<feature type="transmembrane region" description="Helical" evidence="1">
    <location>
        <begin position="132"/>
        <end position="155"/>
    </location>
</feature>
<name>A0A455SIB8_9CHLR</name>